<sequence>MRLEKVSLESLAMFFILVSSTSVQGRLLIFDHFHGKEKGATITFTTPNYGLAFYTGQRTEGAA</sequence>
<evidence type="ECO:0000313" key="2">
    <source>
        <dbReference type="Proteomes" id="UP000277580"/>
    </source>
</evidence>
<reference evidence="1 2" key="1">
    <citation type="journal article" date="2018" name="Nat. Ecol. Evol.">
        <title>Pezizomycetes genomes reveal the molecular basis of ectomycorrhizal truffle lifestyle.</title>
        <authorList>
            <person name="Murat C."/>
            <person name="Payen T."/>
            <person name="Noel B."/>
            <person name="Kuo A."/>
            <person name="Morin E."/>
            <person name="Chen J."/>
            <person name="Kohler A."/>
            <person name="Krizsan K."/>
            <person name="Balestrini R."/>
            <person name="Da Silva C."/>
            <person name="Montanini B."/>
            <person name="Hainaut M."/>
            <person name="Levati E."/>
            <person name="Barry K.W."/>
            <person name="Belfiori B."/>
            <person name="Cichocki N."/>
            <person name="Clum A."/>
            <person name="Dockter R.B."/>
            <person name="Fauchery L."/>
            <person name="Guy J."/>
            <person name="Iotti M."/>
            <person name="Le Tacon F."/>
            <person name="Lindquist E.A."/>
            <person name="Lipzen A."/>
            <person name="Malagnac F."/>
            <person name="Mello A."/>
            <person name="Molinier V."/>
            <person name="Miyauchi S."/>
            <person name="Poulain J."/>
            <person name="Riccioni C."/>
            <person name="Rubini A."/>
            <person name="Sitrit Y."/>
            <person name="Splivallo R."/>
            <person name="Traeger S."/>
            <person name="Wang M."/>
            <person name="Zifcakova L."/>
            <person name="Wipf D."/>
            <person name="Zambonelli A."/>
            <person name="Paolocci F."/>
            <person name="Nowrousian M."/>
            <person name="Ottonello S."/>
            <person name="Baldrian P."/>
            <person name="Spatafora J.W."/>
            <person name="Henrissat B."/>
            <person name="Nagy L.G."/>
            <person name="Aury J.M."/>
            <person name="Wincker P."/>
            <person name="Grigoriev I.V."/>
            <person name="Bonfante P."/>
            <person name="Martin F.M."/>
        </authorList>
    </citation>
    <scope>NUCLEOTIDE SEQUENCE [LARGE SCALE GENOMIC DNA]</scope>
    <source>
        <strain evidence="1 2">CCBAS932</strain>
    </source>
</reference>
<name>A0A3N4L9V7_9PEZI</name>
<organism evidence="1 2">
    <name type="scientific">Morchella conica CCBAS932</name>
    <dbReference type="NCBI Taxonomy" id="1392247"/>
    <lineage>
        <taxon>Eukaryota</taxon>
        <taxon>Fungi</taxon>
        <taxon>Dikarya</taxon>
        <taxon>Ascomycota</taxon>
        <taxon>Pezizomycotina</taxon>
        <taxon>Pezizomycetes</taxon>
        <taxon>Pezizales</taxon>
        <taxon>Morchellaceae</taxon>
        <taxon>Morchella</taxon>
    </lineage>
</organism>
<keyword evidence="2" id="KW-1185">Reference proteome</keyword>
<evidence type="ECO:0000313" key="1">
    <source>
        <dbReference type="EMBL" id="RPB14795.1"/>
    </source>
</evidence>
<proteinExistence type="predicted"/>
<dbReference type="InParanoid" id="A0A3N4L9V7"/>
<dbReference type="AlphaFoldDB" id="A0A3N4L9V7"/>
<gene>
    <name evidence="1" type="ORF">P167DRAFT_533780</name>
</gene>
<dbReference type="EMBL" id="ML119116">
    <property type="protein sequence ID" value="RPB14795.1"/>
    <property type="molecule type" value="Genomic_DNA"/>
</dbReference>
<dbReference type="Proteomes" id="UP000277580">
    <property type="component" value="Unassembled WGS sequence"/>
</dbReference>
<dbReference type="OrthoDB" id="4985585at2759"/>
<protein>
    <submittedName>
        <fullName evidence="1">Uncharacterized protein</fullName>
    </submittedName>
</protein>
<accession>A0A3N4L9V7</accession>